<reference evidence="2 3" key="1">
    <citation type="submission" date="2017-06" db="EMBL/GenBank/DDBJ databases">
        <title>Draft genome sequence of anaerobic fermentative bacterium Anaeromicrobium sediminis DY2726D isolated from West Pacific Ocean sediments.</title>
        <authorList>
            <person name="Zeng X."/>
        </authorList>
    </citation>
    <scope>NUCLEOTIDE SEQUENCE [LARGE SCALE GENOMIC DNA]</scope>
    <source>
        <strain evidence="2 3">DY2726D</strain>
    </source>
</reference>
<comment type="caution">
    <text evidence="2">The sequence shown here is derived from an EMBL/GenBank/DDBJ whole genome shotgun (WGS) entry which is preliminary data.</text>
</comment>
<dbReference type="OrthoDB" id="9811177at2"/>
<dbReference type="InterPro" id="IPR002725">
    <property type="entry name" value="YgjP-like_metallopeptidase"/>
</dbReference>
<dbReference type="CDD" id="cd07344">
    <property type="entry name" value="M48_yhfN_like"/>
    <property type="match status" value="1"/>
</dbReference>
<feature type="domain" description="YgjP-like metallopeptidase" evidence="1">
    <location>
        <begin position="18"/>
        <end position="218"/>
    </location>
</feature>
<evidence type="ECO:0000313" key="3">
    <source>
        <dbReference type="Proteomes" id="UP000216024"/>
    </source>
</evidence>
<organism evidence="2 3">
    <name type="scientific">Anaeromicrobium sediminis</name>
    <dbReference type="NCBI Taxonomy" id="1478221"/>
    <lineage>
        <taxon>Bacteria</taxon>
        <taxon>Bacillati</taxon>
        <taxon>Bacillota</taxon>
        <taxon>Clostridia</taxon>
        <taxon>Peptostreptococcales</taxon>
        <taxon>Thermotaleaceae</taxon>
        <taxon>Anaeromicrobium</taxon>
    </lineage>
</organism>
<dbReference type="RefSeq" id="WP_095133954.1">
    <property type="nucleotide sequence ID" value="NZ_NIBG01000009.1"/>
</dbReference>
<dbReference type="EMBL" id="NIBG01000009">
    <property type="protein sequence ID" value="PAB59224.1"/>
    <property type="molecule type" value="Genomic_DNA"/>
</dbReference>
<evidence type="ECO:0000313" key="2">
    <source>
        <dbReference type="EMBL" id="PAB59224.1"/>
    </source>
</evidence>
<proteinExistence type="predicted"/>
<keyword evidence="3" id="KW-1185">Reference proteome</keyword>
<protein>
    <recommendedName>
        <fullName evidence="1">YgjP-like metallopeptidase domain-containing protein</fullName>
    </recommendedName>
</protein>
<dbReference type="Pfam" id="PF01863">
    <property type="entry name" value="YgjP-like"/>
    <property type="match status" value="1"/>
</dbReference>
<name>A0A267MI13_9FIRM</name>
<dbReference type="InterPro" id="IPR053136">
    <property type="entry name" value="UTP_pyrophosphatase-like"/>
</dbReference>
<evidence type="ECO:0000259" key="1">
    <source>
        <dbReference type="Pfam" id="PF01863"/>
    </source>
</evidence>
<dbReference type="Proteomes" id="UP000216024">
    <property type="component" value="Unassembled WGS sequence"/>
</dbReference>
<dbReference type="PANTHER" id="PTHR30399:SF1">
    <property type="entry name" value="UTP PYROPHOSPHATASE"/>
    <property type="match status" value="1"/>
</dbReference>
<sequence>MILKYKDIQVNIFFKNRKTLKLEIVDKNQIKVTAPKKTSMNHIFNFIDKNEKWIYEKLSSPKYIKSILDENAKLLFFGEEFPVKIIAHKKEEVYIKDKMIIVNAKDKNEERIKSLLKEWYRYHTRKYIENRVKDFSHKLKLFPGSIRIKDVKTRWGSCSSKRNLNFNLRLAMAPREVIDYVIIHEMCHLVHLNHSKEFWGLVEKILPNYKKYKNHLKELGRNMLL</sequence>
<accession>A0A267MI13</accession>
<gene>
    <name evidence="2" type="ORF">CCE28_11945</name>
</gene>
<dbReference type="AlphaFoldDB" id="A0A267MI13"/>
<dbReference type="Gene3D" id="3.30.2010.10">
    <property type="entry name" value="Metalloproteases ('zincins'), catalytic domain"/>
    <property type="match status" value="1"/>
</dbReference>
<dbReference type="PANTHER" id="PTHR30399">
    <property type="entry name" value="UNCHARACTERIZED PROTEIN YGJP"/>
    <property type="match status" value="1"/>
</dbReference>